<evidence type="ECO:0000256" key="6">
    <source>
        <dbReference type="ARBA" id="ARBA00023004"/>
    </source>
</evidence>
<keyword evidence="17" id="KW-1185">Reference proteome</keyword>
<keyword evidence="9 11" id="KW-0472">Membrane</keyword>
<dbReference type="SUPFAM" id="SSF56935">
    <property type="entry name" value="Porins"/>
    <property type="match status" value="1"/>
</dbReference>
<evidence type="ECO:0000256" key="3">
    <source>
        <dbReference type="ARBA" id="ARBA00022452"/>
    </source>
</evidence>
<evidence type="ECO:0000256" key="9">
    <source>
        <dbReference type="ARBA" id="ARBA00023136"/>
    </source>
</evidence>
<evidence type="ECO:0000259" key="15">
    <source>
        <dbReference type="Pfam" id="PF07715"/>
    </source>
</evidence>
<name>A0ABW1YLT2_9GAMM</name>
<evidence type="ECO:0000313" key="16">
    <source>
        <dbReference type="EMBL" id="MFC6633691.1"/>
    </source>
</evidence>
<evidence type="ECO:0000256" key="13">
    <source>
        <dbReference type="SAM" id="SignalP"/>
    </source>
</evidence>
<evidence type="ECO:0000256" key="10">
    <source>
        <dbReference type="ARBA" id="ARBA00023237"/>
    </source>
</evidence>
<keyword evidence="10 11" id="KW-0998">Cell outer membrane</keyword>
<dbReference type="InterPro" id="IPR012910">
    <property type="entry name" value="Plug_dom"/>
</dbReference>
<comment type="similarity">
    <text evidence="11 12">Belongs to the TonB-dependent receptor family.</text>
</comment>
<keyword evidence="2 11" id="KW-0813">Transport</keyword>
<feature type="signal peptide" evidence="13">
    <location>
        <begin position="1"/>
        <end position="28"/>
    </location>
</feature>
<keyword evidence="8 12" id="KW-0798">TonB box</keyword>
<dbReference type="PANTHER" id="PTHR32552">
    <property type="entry name" value="FERRICHROME IRON RECEPTOR-RELATED"/>
    <property type="match status" value="1"/>
</dbReference>
<keyword evidence="7" id="KW-0406">Ion transport</keyword>
<keyword evidence="5 11" id="KW-0812">Transmembrane</keyword>
<protein>
    <submittedName>
        <fullName evidence="16">TonB-dependent receptor</fullName>
    </submittedName>
</protein>
<evidence type="ECO:0000256" key="8">
    <source>
        <dbReference type="ARBA" id="ARBA00023077"/>
    </source>
</evidence>
<dbReference type="InterPro" id="IPR039426">
    <property type="entry name" value="TonB-dep_rcpt-like"/>
</dbReference>
<organism evidence="16 17">
    <name type="scientific">Microbulbifer taiwanensis</name>
    <dbReference type="NCBI Taxonomy" id="986746"/>
    <lineage>
        <taxon>Bacteria</taxon>
        <taxon>Pseudomonadati</taxon>
        <taxon>Pseudomonadota</taxon>
        <taxon>Gammaproteobacteria</taxon>
        <taxon>Cellvibrionales</taxon>
        <taxon>Microbulbiferaceae</taxon>
        <taxon>Microbulbifer</taxon>
    </lineage>
</organism>
<dbReference type="Pfam" id="PF00593">
    <property type="entry name" value="TonB_dep_Rec_b-barrel"/>
    <property type="match status" value="1"/>
</dbReference>
<dbReference type="PROSITE" id="PS52016">
    <property type="entry name" value="TONB_DEPENDENT_REC_3"/>
    <property type="match status" value="1"/>
</dbReference>
<dbReference type="EMBL" id="JBHSVR010000001">
    <property type="protein sequence ID" value="MFC6633691.1"/>
    <property type="molecule type" value="Genomic_DNA"/>
</dbReference>
<sequence>MFRIEKLPLAIRLLSLPIATATALPTLAQDAGNHRELEEVVVTAQKREQNLQDVPVAVTAVSGEQLQEAVIKDIFDLQTNTPGLVAGQNQTNTTSNFAIRGIGTSGQNFGLESSVGLYVDGIYRSRPSSMINELVDMQAVEVLRGPQGTLFGKNTPAGAIQFRTRAPGHDTDGFVSVTAGNYGLLNTAAAANLSLVPDVLALRATGFSGQRDGYVDASVDGETKDVNNRDRWGARLQALYTPSDQLSARLIVDKSEIDEICCAALTVVDSLQNDAGTPGPSAILQGLGGTVFGGDQFEDYETALNILPVSRGEDSGVSLEVNWEFAERWTLTSVTASRDYSSYDIIDSDFGDVNIISTVNDSEQSAFSQELRLTFAGERSNAVLGAYYFDQEVALDYQVANHGRVNDFLVPALGLGGLIDGINAFAGLTGVAAADPYIEGYRAPHHAEQEHQSWALFGQFDYSLSDALTLTLGLRYTEEEKSLLTAFSEWDNDQPWEWQGAPPSIDALFNASGSGYLQQMGAAAAINDIPTLLTLAGDPDVQAAFAPFGQRGWGNWLFAANSPRQDIDADITDGQVTGTVKLSYALSADSLIYTSYGSGYKSGGTNTDRIAIGFDPLFDAENSSAFEVGIKSDFPEQALRLNLALHHTVLDNYQANAFTGDGFNLQNAGELQSTGAEAEVFWAPMDNTTVTAAYAYTDATFKEFSKGNCWVATPWHTGVADPGQTDPNVSVCDRTGDPLANTPRHFLTLGLRRDFALTAGIDGHIYGEYSYRSDAMTSNVNDPLMEQEAFGLLNLRAALQFADYDADLTLWGRNVTDERYRRVNFDAVIQTGTVMAYPGEPRSYGLSLNKRF</sequence>
<comment type="caution">
    <text evidence="16">The sequence shown here is derived from an EMBL/GenBank/DDBJ whole genome shotgun (WGS) entry which is preliminary data.</text>
</comment>
<proteinExistence type="inferred from homology"/>
<feature type="domain" description="TonB-dependent receptor-like beta-barrel" evidence="14">
    <location>
        <begin position="306"/>
        <end position="815"/>
    </location>
</feature>
<comment type="subcellular location">
    <subcellularLocation>
        <location evidence="1 11">Cell outer membrane</location>
        <topology evidence="1 11">Multi-pass membrane protein</topology>
    </subcellularLocation>
</comment>
<dbReference type="InterPro" id="IPR000531">
    <property type="entry name" value="Beta-barrel_TonB"/>
</dbReference>
<accession>A0ABW1YLT2</accession>
<keyword evidence="16" id="KW-0675">Receptor</keyword>
<keyword evidence="6" id="KW-0408">Iron</keyword>
<dbReference type="PANTHER" id="PTHR32552:SF81">
    <property type="entry name" value="TONB-DEPENDENT OUTER MEMBRANE RECEPTOR"/>
    <property type="match status" value="1"/>
</dbReference>
<dbReference type="RefSeq" id="WP_193194550.1">
    <property type="nucleotide sequence ID" value="NZ_JACZFR010000061.1"/>
</dbReference>
<reference evidence="17" key="1">
    <citation type="journal article" date="2019" name="Int. J. Syst. Evol. Microbiol.">
        <title>The Global Catalogue of Microorganisms (GCM) 10K type strain sequencing project: providing services to taxonomists for standard genome sequencing and annotation.</title>
        <authorList>
            <consortium name="The Broad Institute Genomics Platform"/>
            <consortium name="The Broad Institute Genome Sequencing Center for Infectious Disease"/>
            <person name="Wu L."/>
            <person name="Ma J."/>
        </authorList>
    </citation>
    <scope>NUCLEOTIDE SEQUENCE [LARGE SCALE GENOMIC DNA]</scope>
    <source>
        <strain evidence="17">CGMCC 1.13718</strain>
    </source>
</reference>
<dbReference type="InterPro" id="IPR036942">
    <property type="entry name" value="Beta-barrel_TonB_sf"/>
</dbReference>
<evidence type="ECO:0000256" key="12">
    <source>
        <dbReference type="RuleBase" id="RU003357"/>
    </source>
</evidence>
<gene>
    <name evidence="16" type="ORF">ACFQBM_10380</name>
</gene>
<dbReference type="Pfam" id="PF07715">
    <property type="entry name" value="Plug"/>
    <property type="match status" value="1"/>
</dbReference>
<evidence type="ECO:0000256" key="4">
    <source>
        <dbReference type="ARBA" id="ARBA00022496"/>
    </source>
</evidence>
<keyword evidence="3 11" id="KW-1134">Transmembrane beta strand</keyword>
<evidence type="ECO:0000256" key="2">
    <source>
        <dbReference type="ARBA" id="ARBA00022448"/>
    </source>
</evidence>
<dbReference type="Proteomes" id="UP001596425">
    <property type="component" value="Unassembled WGS sequence"/>
</dbReference>
<evidence type="ECO:0000256" key="7">
    <source>
        <dbReference type="ARBA" id="ARBA00023065"/>
    </source>
</evidence>
<evidence type="ECO:0000256" key="11">
    <source>
        <dbReference type="PROSITE-ProRule" id="PRU01360"/>
    </source>
</evidence>
<evidence type="ECO:0000259" key="14">
    <source>
        <dbReference type="Pfam" id="PF00593"/>
    </source>
</evidence>
<evidence type="ECO:0000256" key="1">
    <source>
        <dbReference type="ARBA" id="ARBA00004571"/>
    </source>
</evidence>
<dbReference type="Gene3D" id="2.40.170.20">
    <property type="entry name" value="TonB-dependent receptor, beta-barrel domain"/>
    <property type="match status" value="2"/>
</dbReference>
<keyword evidence="4" id="KW-0410">Iron transport</keyword>
<keyword evidence="13" id="KW-0732">Signal</keyword>
<evidence type="ECO:0000313" key="17">
    <source>
        <dbReference type="Proteomes" id="UP001596425"/>
    </source>
</evidence>
<evidence type="ECO:0000256" key="5">
    <source>
        <dbReference type="ARBA" id="ARBA00022692"/>
    </source>
</evidence>
<feature type="domain" description="TonB-dependent receptor plug" evidence="15">
    <location>
        <begin position="51"/>
        <end position="159"/>
    </location>
</feature>
<feature type="chain" id="PRO_5045299481" evidence="13">
    <location>
        <begin position="29"/>
        <end position="852"/>
    </location>
</feature>